<keyword evidence="2" id="KW-0472">Membrane</keyword>
<name>A0A6J7WV51_9CAUD</name>
<sequence length="85" mass="9844">MSLLHIAMDRETQIFIIGFFGAMMAVWPVCMLLVLPYDVFLSRAVLTAEYNGKLARYEKDNMQLKLELIDHKAIIDALLKERIDK</sequence>
<protein>
    <submittedName>
        <fullName evidence="3">Uncharacterized protein</fullName>
    </submittedName>
</protein>
<gene>
    <name evidence="3" type="ORF">UFOVP245_17</name>
</gene>
<keyword evidence="2" id="KW-1133">Transmembrane helix</keyword>
<evidence type="ECO:0000256" key="2">
    <source>
        <dbReference type="SAM" id="Phobius"/>
    </source>
</evidence>
<organism evidence="3">
    <name type="scientific">uncultured Caudovirales phage</name>
    <dbReference type="NCBI Taxonomy" id="2100421"/>
    <lineage>
        <taxon>Viruses</taxon>
        <taxon>Duplodnaviria</taxon>
        <taxon>Heunggongvirae</taxon>
        <taxon>Uroviricota</taxon>
        <taxon>Caudoviricetes</taxon>
        <taxon>Peduoviridae</taxon>
        <taxon>Maltschvirus</taxon>
        <taxon>Maltschvirus maltsch</taxon>
    </lineage>
</organism>
<keyword evidence="2" id="KW-0812">Transmembrane</keyword>
<reference evidence="3" key="1">
    <citation type="submission" date="2020-05" db="EMBL/GenBank/DDBJ databases">
        <authorList>
            <person name="Chiriac C."/>
            <person name="Salcher M."/>
            <person name="Ghai R."/>
            <person name="Kavagutti S V."/>
        </authorList>
    </citation>
    <scope>NUCLEOTIDE SEQUENCE</scope>
</reference>
<evidence type="ECO:0000313" key="3">
    <source>
        <dbReference type="EMBL" id="CAB5220715.1"/>
    </source>
</evidence>
<evidence type="ECO:0000256" key="1">
    <source>
        <dbReference type="SAM" id="Coils"/>
    </source>
</evidence>
<proteinExistence type="predicted"/>
<accession>A0A6J7WV51</accession>
<dbReference type="EMBL" id="LR798287">
    <property type="protein sequence ID" value="CAB5220715.1"/>
    <property type="molecule type" value="Genomic_DNA"/>
</dbReference>
<feature type="coiled-coil region" evidence="1">
    <location>
        <begin position="47"/>
        <end position="74"/>
    </location>
</feature>
<feature type="transmembrane region" description="Helical" evidence="2">
    <location>
        <begin position="12"/>
        <end position="35"/>
    </location>
</feature>
<keyword evidence="1" id="KW-0175">Coiled coil</keyword>